<evidence type="ECO:0000313" key="10">
    <source>
        <dbReference type="EMBL" id="HIZ73041.1"/>
    </source>
</evidence>
<dbReference type="AlphaFoldDB" id="A0A9D2JZI1"/>
<proteinExistence type="inferred from homology"/>
<comment type="similarity">
    <text evidence="2">Belongs to the EPSP synthase family.</text>
</comment>
<sequence>MNDLLVNKFISHDVEADVPASKSILNRALLLAALARGRVHLRFGAFAEDTRALLSCLAALGIEMTEESDGMTICGCGGEFPNRTASLNVMSAGTAARFLPVVLSFAGGEYEFDSSEQMKRRPMDVLDELERLGVTIRYRGERGHFPFRLVSKGITRDEAVIETDRSTQFASGLMIAATVHPRPFTVHLKGSRTNGSYLKMTEAMLRSFGAGVMRNGNDVIVSPPACSPREYEVEPDFSGACYLYALSLLFSVRVLVRGIKRESLQGDTAFLRLLEGRDVRFTQTERGLLADGTAVHGFDGFEENLQDFSDQALTVAALAPFARTPSRLTGLEHIRAQECDRVHAIVENLTALGVPALYREDALTITPAPVRGGTVRTFGDHRVAMAFSLIGLKTGNVTIDDPDCTKKTFEGYFDLISRL</sequence>
<evidence type="ECO:0000256" key="1">
    <source>
        <dbReference type="ARBA" id="ARBA00004811"/>
    </source>
</evidence>
<dbReference type="Gene3D" id="3.65.10.10">
    <property type="entry name" value="Enolpyruvate transferase domain"/>
    <property type="match status" value="2"/>
</dbReference>
<evidence type="ECO:0000256" key="4">
    <source>
        <dbReference type="ARBA" id="ARBA00022605"/>
    </source>
</evidence>
<feature type="domain" description="Enolpyruvate transferase" evidence="9">
    <location>
        <begin position="17"/>
        <end position="414"/>
    </location>
</feature>
<evidence type="ECO:0000256" key="8">
    <source>
        <dbReference type="NCBIfam" id="TIGR01356"/>
    </source>
</evidence>
<protein>
    <recommendedName>
        <fullName evidence="3 8">3-phosphoshikimate 1-carboxyvinyltransferase</fullName>
        <ecNumber evidence="3 8">2.5.1.19</ecNumber>
    </recommendedName>
</protein>
<dbReference type="InterPro" id="IPR001986">
    <property type="entry name" value="Enolpyruvate_Tfrase_dom"/>
</dbReference>
<dbReference type="SUPFAM" id="SSF55205">
    <property type="entry name" value="EPT/RTPC-like"/>
    <property type="match status" value="1"/>
</dbReference>
<evidence type="ECO:0000256" key="5">
    <source>
        <dbReference type="ARBA" id="ARBA00022679"/>
    </source>
</evidence>
<dbReference type="GO" id="GO:0009423">
    <property type="term" value="P:chorismate biosynthetic process"/>
    <property type="evidence" value="ECO:0007669"/>
    <property type="project" value="UniProtKB-UniRule"/>
</dbReference>
<dbReference type="GO" id="GO:0009073">
    <property type="term" value="P:aromatic amino acid family biosynthetic process"/>
    <property type="evidence" value="ECO:0007669"/>
    <property type="project" value="UniProtKB-KW"/>
</dbReference>
<reference evidence="10" key="2">
    <citation type="submission" date="2021-04" db="EMBL/GenBank/DDBJ databases">
        <authorList>
            <person name="Gilroy R."/>
        </authorList>
    </citation>
    <scope>NUCLEOTIDE SEQUENCE</scope>
    <source>
        <strain evidence="10">ChiW7-2402</strain>
    </source>
</reference>
<dbReference type="GO" id="GO:0008652">
    <property type="term" value="P:amino acid biosynthetic process"/>
    <property type="evidence" value="ECO:0007669"/>
    <property type="project" value="UniProtKB-KW"/>
</dbReference>
<keyword evidence="6" id="KW-0057">Aromatic amino acid biosynthesis</keyword>
<dbReference type="InterPro" id="IPR006264">
    <property type="entry name" value="EPSP_synthase"/>
</dbReference>
<dbReference type="GO" id="GO:0003866">
    <property type="term" value="F:3-phosphoshikimate 1-carboxyvinyltransferase activity"/>
    <property type="evidence" value="ECO:0007669"/>
    <property type="project" value="UniProtKB-UniRule"/>
</dbReference>
<evidence type="ECO:0000256" key="3">
    <source>
        <dbReference type="ARBA" id="ARBA00012450"/>
    </source>
</evidence>
<dbReference type="Proteomes" id="UP000824102">
    <property type="component" value="Unassembled WGS sequence"/>
</dbReference>
<dbReference type="NCBIfam" id="TIGR01356">
    <property type="entry name" value="aroA"/>
    <property type="match status" value="1"/>
</dbReference>
<evidence type="ECO:0000256" key="6">
    <source>
        <dbReference type="ARBA" id="ARBA00023141"/>
    </source>
</evidence>
<keyword evidence="5 10" id="KW-0808">Transferase</keyword>
<dbReference type="EMBL" id="DXBB01000077">
    <property type="protein sequence ID" value="HIZ73041.1"/>
    <property type="molecule type" value="Genomic_DNA"/>
</dbReference>
<dbReference type="InterPro" id="IPR013792">
    <property type="entry name" value="RNA3'P_cycl/enolpyr_Trfase_a/b"/>
</dbReference>
<organism evidence="10 11">
    <name type="scientific">Candidatus Gallimonas intestinavium</name>
    <dbReference type="NCBI Taxonomy" id="2838603"/>
    <lineage>
        <taxon>Bacteria</taxon>
        <taxon>Bacillati</taxon>
        <taxon>Bacillota</taxon>
        <taxon>Clostridia</taxon>
        <taxon>Candidatus Gallimonas</taxon>
    </lineage>
</organism>
<dbReference type="InterPro" id="IPR036968">
    <property type="entry name" value="Enolpyruvate_Tfrase_sf"/>
</dbReference>
<reference evidence="10" key="1">
    <citation type="journal article" date="2021" name="PeerJ">
        <title>Extensive microbial diversity within the chicken gut microbiome revealed by metagenomics and culture.</title>
        <authorList>
            <person name="Gilroy R."/>
            <person name="Ravi A."/>
            <person name="Getino M."/>
            <person name="Pursley I."/>
            <person name="Horton D.L."/>
            <person name="Alikhan N.F."/>
            <person name="Baker D."/>
            <person name="Gharbi K."/>
            <person name="Hall N."/>
            <person name="Watson M."/>
            <person name="Adriaenssens E.M."/>
            <person name="Foster-Nyarko E."/>
            <person name="Jarju S."/>
            <person name="Secka A."/>
            <person name="Antonio M."/>
            <person name="Oren A."/>
            <person name="Chaudhuri R.R."/>
            <person name="La Ragione R."/>
            <person name="Hildebrand F."/>
            <person name="Pallen M.J."/>
        </authorList>
    </citation>
    <scope>NUCLEOTIDE SEQUENCE</scope>
    <source>
        <strain evidence="10">ChiW7-2402</strain>
    </source>
</reference>
<dbReference type="PANTHER" id="PTHR21090:SF5">
    <property type="entry name" value="PENTAFUNCTIONAL AROM POLYPEPTIDE"/>
    <property type="match status" value="1"/>
</dbReference>
<dbReference type="PIRSF" id="PIRSF000505">
    <property type="entry name" value="EPSPS"/>
    <property type="match status" value="1"/>
</dbReference>
<keyword evidence="4" id="KW-0028">Amino-acid biosynthesis</keyword>
<comment type="caution">
    <text evidence="10">The sequence shown here is derived from an EMBL/GenBank/DDBJ whole genome shotgun (WGS) entry which is preliminary data.</text>
</comment>
<evidence type="ECO:0000256" key="7">
    <source>
        <dbReference type="ARBA" id="ARBA00044633"/>
    </source>
</evidence>
<evidence type="ECO:0000259" key="9">
    <source>
        <dbReference type="Pfam" id="PF00275"/>
    </source>
</evidence>
<comment type="catalytic activity">
    <reaction evidence="7">
        <text>3-phosphoshikimate + phosphoenolpyruvate = 5-O-(1-carboxyvinyl)-3-phosphoshikimate + phosphate</text>
        <dbReference type="Rhea" id="RHEA:21256"/>
        <dbReference type="ChEBI" id="CHEBI:43474"/>
        <dbReference type="ChEBI" id="CHEBI:57701"/>
        <dbReference type="ChEBI" id="CHEBI:58702"/>
        <dbReference type="ChEBI" id="CHEBI:145989"/>
        <dbReference type="EC" id="2.5.1.19"/>
    </reaction>
    <physiologicalReaction direction="left-to-right" evidence="7">
        <dbReference type="Rhea" id="RHEA:21257"/>
    </physiologicalReaction>
</comment>
<dbReference type="Pfam" id="PF00275">
    <property type="entry name" value="EPSP_synthase"/>
    <property type="match status" value="1"/>
</dbReference>
<gene>
    <name evidence="10" type="primary">aroA</name>
    <name evidence="10" type="ORF">H9964_05635</name>
</gene>
<evidence type="ECO:0000313" key="11">
    <source>
        <dbReference type="Proteomes" id="UP000824102"/>
    </source>
</evidence>
<dbReference type="PANTHER" id="PTHR21090">
    <property type="entry name" value="AROM/DEHYDROQUINATE SYNTHASE"/>
    <property type="match status" value="1"/>
</dbReference>
<dbReference type="EC" id="2.5.1.19" evidence="3 8"/>
<name>A0A9D2JZI1_9FIRM</name>
<comment type="pathway">
    <text evidence="1">Metabolic intermediate biosynthesis; chorismate biosynthesis; chorismate from D-erythrose 4-phosphate and phosphoenolpyruvate: step 6/7.</text>
</comment>
<accession>A0A9D2JZI1</accession>
<evidence type="ECO:0000256" key="2">
    <source>
        <dbReference type="ARBA" id="ARBA00009948"/>
    </source>
</evidence>